<dbReference type="Gene3D" id="1.10.510.10">
    <property type="entry name" value="Transferase(Phosphotransferase) domain 1"/>
    <property type="match status" value="1"/>
</dbReference>
<protein>
    <recommendedName>
        <fullName evidence="4">Serine/threonine protein kinase</fullName>
    </recommendedName>
</protein>
<evidence type="ECO:0000313" key="2">
    <source>
        <dbReference type="EMBL" id="MBK1814686.1"/>
    </source>
</evidence>
<keyword evidence="1" id="KW-1133">Transmembrane helix</keyword>
<evidence type="ECO:0000256" key="1">
    <source>
        <dbReference type="SAM" id="Phobius"/>
    </source>
</evidence>
<comment type="caution">
    <text evidence="2">The sequence shown here is derived from an EMBL/GenBank/DDBJ whole genome shotgun (WGS) entry which is preliminary data.</text>
</comment>
<dbReference type="AlphaFoldDB" id="A0A934VAB3"/>
<name>A0A934VAB3_9BACT</name>
<keyword evidence="1" id="KW-0472">Membrane</keyword>
<keyword evidence="3" id="KW-1185">Reference proteome</keyword>
<feature type="transmembrane region" description="Helical" evidence="1">
    <location>
        <begin position="256"/>
        <end position="277"/>
    </location>
</feature>
<gene>
    <name evidence="2" type="ORF">JIN84_03620</name>
</gene>
<proteinExistence type="predicted"/>
<dbReference type="Proteomes" id="UP000600139">
    <property type="component" value="Unassembled WGS sequence"/>
</dbReference>
<dbReference type="InterPro" id="IPR011009">
    <property type="entry name" value="Kinase-like_dom_sf"/>
</dbReference>
<accession>A0A934VAB3</accession>
<dbReference type="SUPFAM" id="SSF56112">
    <property type="entry name" value="Protein kinase-like (PK-like)"/>
    <property type="match status" value="1"/>
</dbReference>
<sequence length="293" mass="31834">MVEVTQVSNRFQIEDLVVQDASGVVFRALDTQTGDFVALRRFFPSGADGGGLNAAQQHAYQETVGRLAAVTHPALRSIISGDCDPIDGMPYIATEWIEGSRLRTCLEQGPITPEEVAHVLTQALEVSQILSGVLGEEGIWIETGLEAIVIGAEKTGRTVTFWIAPQKWLGKNDSRHGLECIVELTETLMGWHGKRVSDHAGKGLGLWLKWLRGAKATATLQEVREMLAASTGADSPASATRLYREAFQQKRSKSHLLWILVAGLVLLAAAVGTWTALNKKPPEIPPPSIRIVE</sequence>
<evidence type="ECO:0000313" key="3">
    <source>
        <dbReference type="Proteomes" id="UP000600139"/>
    </source>
</evidence>
<evidence type="ECO:0008006" key="4">
    <source>
        <dbReference type="Google" id="ProtNLM"/>
    </source>
</evidence>
<organism evidence="2 3">
    <name type="scientific">Luteolibacter yonseiensis</name>
    <dbReference type="NCBI Taxonomy" id="1144680"/>
    <lineage>
        <taxon>Bacteria</taxon>
        <taxon>Pseudomonadati</taxon>
        <taxon>Verrucomicrobiota</taxon>
        <taxon>Verrucomicrobiia</taxon>
        <taxon>Verrucomicrobiales</taxon>
        <taxon>Verrucomicrobiaceae</taxon>
        <taxon>Luteolibacter</taxon>
    </lineage>
</organism>
<reference evidence="2" key="1">
    <citation type="submission" date="2021-01" db="EMBL/GenBank/DDBJ databases">
        <title>Modified the classification status of verrucomicrobia.</title>
        <authorList>
            <person name="Feng X."/>
        </authorList>
    </citation>
    <scope>NUCLEOTIDE SEQUENCE</scope>
    <source>
        <strain evidence="2">JCM 18052</strain>
    </source>
</reference>
<dbReference type="EMBL" id="JAENIK010000004">
    <property type="protein sequence ID" value="MBK1814686.1"/>
    <property type="molecule type" value="Genomic_DNA"/>
</dbReference>
<dbReference type="RefSeq" id="WP_200349642.1">
    <property type="nucleotide sequence ID" value="NZ_BAABHZ010000010.1"/>
</dbReference>
<keyword evidence="1" id="KW-0812">Transmembrane</keyword>